<gene>
    <name evidence="2" type="ORF">DEACI_1947</name>
    <name evidence="3" type="ORF">DEACI_3277</name>
</gene>
<dbReference type="InterPro" id="IPR044855">
    <property type="entry name" value="CoA-Trfase_III_dom3_sf"/>
</dbReference>
<sequence>MYKMLEEMRILDLTRLLPGGYATQILADLGADVLKVEDPWQGDYLRWMKPHLPGTQDGAYYWTLNRNKKSVILNLKTVEGREDFLKLLREYDIVVEGFRPGVMEKLGLGYQVLQRANPTTILCSISGYGQDGPYRLRSGHDLNYLALAGALSLNGARGGPPVPPAVQVADIGGGGLMAVIAILTAHIARARTGLGQHVDVSMLDGVVSWMAMVYAQLASAGGGLKRGEGPLSGGDICYAVYETADGRYMSLAALEPKFWQAFCTAVERPDLIEKQFTRDPAARREVEKIFRARTQAEWVSFVGNLDICCEPVLEPGETAEHPQVKARKLFLAFEHPGGGSVTVPGRPLKFQGEKEYPDSAPPGFGEQTGEILSRLRLEEESASPGENKPGR</sequence>
<dbReference type="KEGG" id="aacx:DEACI_1947"/>
<dbReference type="Gene3D" id="3.40.50.10540">
    <property type="entry name" value="Crotonobetainyl-coa:carnitine coa-transferase, domain 1"/>
    <property type="match status" value="2"/>
</dbReference>
<feature type="region of interest" description="Disordered" evidence="1">
    <location>
        <begin position="345"/>
        <end position="369"/>
    </location>
</feature>
<dbReference type="EMBL" id="CDGJ01000095">
    <property type="protein sequence ID" value="CEJ08797.1"/>
    <property type="molecule type" value="Genomic_DNA"/>
</dbReference>
<dbReference type="Proteomes" id="UP001071230">
    <property type="component" value="Unassembled WGS sequence"/>
</dbReference>
<dbReference type="Proteomes" id="UP000836597">
    <property type="component" value="Chromosome"/>
</dbReference>
<dbReference type="InterPro" id="IPR003673">
    <property type="entry name" value="CoA-Trfase_fam_III"/>
</dbReference>
<organism evidence="2">
    <name type="scientific">Acididesulfobacillus acetoxydans</name>
    <dbReference type="NCBI Taxonomy" id="1561005"/>
    <lineage>
        <taxon>Bacteria</taxon>
        <taxon>Bacillati</taxon>
        <taxon>Bacillota</taxon>
        <taxon>Clostridia</taxon>
        <taxon>Eubacteriales</taxon>
        <taxon>Peptococcaceae</taxon>
        <taxon>Acididesulfobacillus</taxon>
    </lineage>
</organism>
<evidence type="ECO:0000313" key="3">
    <source>
        <dbReference type="EMBL" id="CEJ08797.1"/>
    </source>
</evidence>
<evidence type="ECO:0000313" key="2">
    <source>
        <dbReference type="EMBL" id="CAA7601293.1"/>
    </source>
</evidence>
<dbReference type="PANTHER" id="PTHR48228">
    <property type="entry name" value="SUCCINYL-COA--D-CITRAMALATE COA-TRANSFERASE"/>
    <property type="match status" value="1"/>
</dbReference>
<dbReference type="GO" id="GO:0003824">
    <property type="term" value="F:catalytic activity"/>
    <property type="evidence" value="ECO:0007669"/>
    <property type="project" value="InterPro"/>
</dbReference>
<reference evidence="2" key="2">
    <citation type="submission" date="2020-01" db="EMBL/GenBank/DDBJ databases">
        <authorList>
            <person name="Hornung B."/>
        </authorList>
    </citation>
    <scope>NUCLEOTIDE SEQUENCE</scope>
    <source>
        <strain evidence="2">PacBioINE</strain>
    </source>
</reference>
<proteinExistence type="predicted"/>
<evidence type="ECO:0000313" key="4">
    <source>
        <dbReference type="Proteomes" id="UP001071230"/>
    </source>
</evidence>
<dbReference type="PANTHER" id="PTHR48228:SF5">
    <property type="entry name" value="ALPHA-METHYLACYL-COA RACEMASE"/>
    <property type="match status" value="1"/>
</dbReference>
<name>A0A8S0VWW0_9FIRM</name>
<keyword evidence="4" id="KW-1185">Reference proteome</keyword>
<protein>
    <submittedName>
        <fullName evidence="3">Alpha-methylacyl-CoA racemase</fullName>
    </submittedName>
    <submittedName>
        <fullName evidence="2">CoA-transferase family III domain protein</fullName>
    </submittedName>
</protein>
<dbReference type="InterPro" id="IPR050509">
    <property type="entry name" value="CoA-transferase_III"/>
</dbReference>
<dbReference type="SUPFAM" id="SSF89796">
    <property type="entry name" value="CoA-transferase family III (CaiB/BaiF)"/>
    <property type="match status" value="1"/>
</dbReference>
<dbReference type="RefSeq" id="WP_240984846.1">
    <property type="nucleotide sequence ID" value="NZ_CDGJ01000095.1"/>
</dbReference>
<dbReference type="AlphaFoldDB" id="A0A8S0VWW0"/>
<reference evidence="3" key="1">
    <citation type="submission" date="2014-11" db="EMBL/GenBank/DDBJ databases">
        <authorList>
            <person name="Hornung B.V."/>
        </authorList>
    </citation>
    <scope>NUCLEOTIDE SEQUENCE</scope>
    <source>
        <strain evidence="3">INE</strain>
    </source>
</reference>
<dbReference type="EMBL" id="LR746496">
    <property type="protein sequence ID" value="CAA7601293.1"/>
    <property type="molecule type" value="Genomic_DNA"/>
</dbReference>
<evidence type="ECO:0000256" key="1">
    <source>
        <dbReference type="SAM" id="MobiDB-lite"/>
    </source>
</evidence>
<dbReference type="InterPro" id="IPR023606">
    <property type="entry name" value="CoA-Trfase_III_dom_1_sf"/>
</dbReference>
<dbReference type="Gene3D" id="3.30.1540.10">
    <property type="entry name" value="formyl-coa transferase, domain 3"/>
    <property type="match status" value="1"/>
</dbReference>
<dbReference type="Pfam" id="PF02515">
    <property type="entry name" value="CoA_transf_3"/>
    <property type="match status" value="1"/>
</dbReference>
<accession>A0A8S0VWW0</accession>